<evidence type="ECO:0000313" key="2">
    <source>
        <dbReference type="Proteomes" id="UP000245379"/>
    </source>
</evidence>
<dbReference type="PANTHER" id="PTHR43239:SF1">
    <property type="entry name" value="UPF0734 PROTEIN DDB_G0273871_DDB_G0273177"/>
    <property type="match status" value="1"/>
</dbReference>
<dbReference type="OrthoDB" id="1430580at2"/>
<keyword evidence="2" id="KW-1185">Reference proteome</keyword>
<dbReference type="InterPro" id="IPR008000">
    <property type="entry name" value="Rham/fucose_mutarotase"/>
</dbReference>
<organism evidence="1 2">
    <name type="scientific">Pedobacter yonginense</name>
    <dbReference type="NCBI Taxonomy" id="651869"/>
    <lineage>
        <taxon>Bacteria</taxon>
        <taxon>Pseudomonadati</taxon>
        <taxon>Bacteroidota</taxon>
        <taxon>Sphingobacteriia</taxon>
        <taxon>Sphingobacteriales</taxon>
        <taxon>Sphingobacteriaceae</taxon>
        <taxon>Pedobacter</taxon>
    </lineage>
</organism>
<dbReference type="EMBL" id="QGNZ01000001">
    <property type="protein sequence ID" value="PWS28789.1"/>
    <property type="molecule type" value="Genomic_DNA"/>
</dbReference>
<name>A0A317ESK5_9SPHI</name>
<dbReference type="GO" id="GO:0016857">
    <property type="term" value="F:racemase and epimerase activity, acting on carbohydrates and derivatives"/>
    <property type="evidence" value="ECO:0007669"/>
    <property type="project" value="InterPro"/>
</dbReference>
<evidence type="ECO:0000313" key="1">
    <source>
        <dbReference type="EMBL" id="PWS28789.1"/>
    </source>
</evidence>
<dbReference type="RefSeq" id="WP_109924219.1">
    <property type="nucleotide sequence ID" value="NZ_QGNZ01000001.1"/>
</dbReference>
<reference evidence="1 2" key="1">
    <citation type="submission" date="2018-05" db="EMBL/GenBank/DDBJ databases">
        <title>Pedobacter paludis sp. nov., isolated from wetland soil.</title>
        <authorList>
            <person name="Zhang Y."/>
            <person name="Wang G."/>
        </authorList>
    </citation>
    <scope>NUCLEOTIDE SEQUENCE [LARGE SCALE GENOMIC DNA]</scope>
    <source>
        <strain evidence="1 2">KCTC22721</strain>
    </source>
</reference>
<sequence>MKRYCLTLDLIDDAQLIEQYKQYHQSVWPEIKQSIKASGIEDLEIYLLGNRLFMIMDVNENFSFEKKAATDLANAKVQEWEALMWKFQQALPNSKPGEKWQIMDQIFKLNT</sequence>
<dbReference type="InterPro" id="IPR052996">
    <property type="entry name" value="Carb_Metab_Mutarotase"/>
</dbReference>
<protein>
    <submittedName>
        <fullName evidence="1">L-fucose mutarotase</fullName>
    </submittedName>
</protein>
<dbReference type="AlphaFoldDB" id="A0A317ESK5"/>
<dbReference type="InterPro" id="IPR011008">
    <property type="entry name" value="Dimeric_a/b-barrel"/>
</dbReference>
<dbReference type="Pfam" id="PF05336">
    <property type="entry name" value="rhaM"/>
    <property type="match status" value="1"/>
</dbReference>
<dbReference type="PANTHER" id="PTHR43239">
    <property type="entry name" value="UPF0734 PROTEIN DDB_G0273871/DDB_G0273177"/>
    <property type="match status" value="1"/>
</dbReference>
<comment type="caution">
    <text evidence="1">The sequence shown here is derived from an EMBL/GenBank/DDBJ whole genome shotgun (WGS) entry which is preliminary data.</text>
</comment>
<accession>A0A317ESK5</accession>
<dbReference type="Proteomes" id="UP000245379">
    <property type="component" value="Unassembled WGS sequence"/>
</dbReference>
<proteinExistence type="predicted"/>
<gene>
    <name evidence="1" type="ORF">DHW03_02825</name>
</gene>
<dbReference type="SUPFAM" id="SSF54909">
    <property type="entry name" value="Dimeric alpha+beta barrel"/>
    <property type="match status" value="1"/>
</dbReference>
<dbReference type="Gene3D" id="3.30.70.100">
    <property type="match status" value="1"/>
</dbReference>